<dbReference type="Proteomes" id="UP000824133">
    <property type="component" value="Unassembled WGS sequence"/>
</dbReference>
<gene>
    <name evidence="3" type="ORF">IAA42_07980</name>
</gene>
<name>A0A9D1ZBP4_9ACTN</name>
<keyword evidence="2" id="KW-1133">Transmembrane helix</keyword>
<feature type="compositionally biased region" description="Low complexity" evidence="1">
    <location>
        <begin position="74"/>
        <end position="106"/>
    </location>
</feature>
<feature type="compositionally biased region" description="Low complexity" evidence="1">
    <location>
        <begin position="166"/>
        <end position="176"/>
    </location>
</feature>
<comment type="caution">
    <text evidence="3">The sequence shown here is derived from an EMBL/GenBank/DDBJ whole genome shotgun (WGS) entry which is preliminary data.</text>
</comment>
<feature type="region of interest" description="Disordered" evidence="1">
    <location>
        <begin position="72"/>
        <end position="106"/>
    </location>
</feature>
<organism evidence="3 4">
    <name type="scientific">Candidatus Olsenella excrementavium</name>
    <dbReference type="NCBI Taxonomy" id="2838709"/>
    <lineage>
        <taxon>Bacteria</taxon>
        <taxon>Bacillati</taxon>
        <taxon>Actinomycetota</taxon>
        <taxon>Coriobacteriia</taxon>
        <taxon>Coriobacteriales</taxon>
        <taxon>Atopobiaceae</taxon>
        <taxon>Olsenella</taxon>
    </lineage>
</organism>
<protein>
    <submittedName>
        <fullName evidence="3">Uncharacterized protein</fullName>
    </submittedName>
</protein>
<dbReference type="EMBL" id="DXCP01000058">
    <property type="protein sequence ID" value="HIY80351.1"/>
    <property type="molecule type" value="Genomic_DNA"/>
</dbReference>
<dbReference type="AlphaFoldDB" id="A0A9D1ZBP4"/>
<feature type="transmembrane region" description="Helical" evidence="2">
    <location>
        <begin position="111"/>
        <end position="136"/>
    </location>
</feature>
<evidence type="ECO:0000313" key="4">
    <source>
        <dbReference type="Proteomes" id="UP000824133"/>
    </source>
</evidence>
<feature type="region of interest" description="Disordered" evidence="1">
    <location>
        <begin position="150"/>
        <end position="191"/>
    </location>
</feature>
<evidence type="ECO:0000256" key="1">
    <source>
        <dbReference type="SAM" id="MobiDB-lite"/>
    </source>
</evidence>
<keyword evidence="2" id="KW-0472">Membrane</keyword>
<reference evidence="3" key="2">
    <citation type="submission" date="2021-04" db="EMBL/GenBank/DDBJ databases">
        <authorList>
            <person name="Gilroy R."/>
        </authorList>
    </citation>
    <scope>NUCLEOTIDE SEQUENCE</scope>
    <source>
        <strain evidence="3">ChiHjej10B9-743</strain>
    </source>
</reference>
<accession>A0A9D1ZBP4</accession>
<evidence type="ECO:0000256" key="2">
    <source>
        <dbReference type="SAM" id="Phobius"/>
    </source>
</evidence>
<sequence>MSGRSDLRMYVEHLFEGRTLDAETIELKEEIYGNLVARFDDYVSQGMGEDEAFQRTCDAVSSVDDVIDGKDETAAPTTAMPKATPGPAPATSTDAPPAPERAPSAPGRWSTAVIVAVVAVVLVVAGIAGCTVFNMLDTQRAVSDYQSQTSQDVQQIDQGDDDASQTTTDVGTTNGTAPQDGTGNRYGAPAQGDTDLMAEVQSHSVDDLASYEGMPVSSEPFLAMMNSLPLGLYAHEAMAEPDTGTIELTYAYDDRDALARDDDCVDRALVYDVVAAMSVTSDLQTLRIVEEEVDDDGELDRDVHVFDRATVEGILGFPLNAGLLVSETWDATRNEVMTTRAWDAIWESADVD</sequence>
<evidence type="ECO:0000313" key="3">
    <source>
        <dbReference type="EMBL" id="HIY80351.1"/>
    </source>
</evidence>
<proteinExistence type="predicted"/>
<reference evidence="3" key="1">
    <citation type="journal article" date="2021" name="PeerJ">
        <title>Extensive microbial diversity within the chicken gut microbiome revealed by metagenomics and culture.</title>
        <authorList>
            <person name="Gilroy R."/>
            <person name="Ravi A."/>
            <person name="Getino M."/>
            <person name="Pursley I."/>
            <person name="Horton D.L."/>
            <person name="Alikhan N.F."/>
            <person name="Baker D."/>
            <person name="Gharbi K."/>
            <person name="Hall N."/>
            <person name="Watson M."/>
            <person name="Adriaenssens E.M."/>
            <person name="Foster-Nyarko E."/>
            <person name="Jarju S."/>
            <person name="Secka A."/>
            <person name="Antonio M."/>
            <person name="Oren A."/>
            <person name="Chaudhuri R.R."/>
            <person name="La Ragione R."/>
            <person name="Hildebrand F."/>
            <person name="Pallen M.J."/>
        </authorList>
    </citation>
    <scope>NUCLEOTIDE SEQUENCE</scope>
    <source>
        <strain evidence="3">ChiHjej10B9-743</strain>
    </source>
</reference>
<keyword evidence="2" id="KW-0812">Transmembrane</keyword>